<comment type="caution">
    <text evidence="1">The sequence shown here is derived from an EMBL/GenBank/DDBJ whole genome shotgun (WGS) entry which is preliminary data.</text>
</comment>
<evidence type="ECO:0000313" key="1">
    <source>
        <dbReference type="EMBL" id="KAI9899438.1"/>
    </source>
</evidence>
<proteinExistence type="predicted"/>
<sequence>MTGLEKLTEFQRRNHRDSKDEGEEVSDPEYERVSGTAISNDSRGSHLLPYDTIENITPPRDTPDEQLLSVIYDSSLKFEQRQQAIVELILAKGALVNACTVEDVTPLAICCRGGYVNVAQTLLKHGADPNHVDAGGCTPLMSAADRGHAPMVELLLKSGADPNVQLRGLDPAECPCADFLRWSTFTHDKCHAPYTALALAARRGHETIVKLLIKHGAKVNQEITHHAHGRLLSAREKRRGNRWLRKASDDDSDSESESEEASLWKGYISVATALTWARGNVRNILMRHGADPGIEQERVECKCFVGPKEIKSTIAGDSDEYPARGSSADDEPTRRDSPLEESSDELLYELPRRTLAMV</sequence>
<reference evidence="1" key="1">
    <citation type="submission" date="2022-10" db="EMBL/GenBank/DDBJ databases">
        <title>Complete Genome of Trichothecium roseum strain YXFP-22015, a Plant Pathogen Isolated from Citrus.</title>
        <authorList>
            <person name="Wang Y."/>
            <person name="Zhu L."/>
        </authorList>
    </citation>
    <scope>NUCLEOTIDE SEQUENCE</scope>
    <source>
        <strain evidence="1">YXFP-22015</strain>
    </source>
</reference>
<gene>
    <name evidence="1" type="ORF">N3K66_005899</name>
</gene>
<name>A0ACC0UZ61_9HYPO</name>
<keyword evidence="2" id="KW-1185">Reference proteome</keyword>
<dbReference type="Proteomes" id="UP001163324">
    <property type="component" value="Chromosome 5"/>
</dbReference>
<accession>A0ACC0UZ61</accession>
<dbReference type="EMBL" id="CM047944">
    <property type="protein sequence ID" value="KAI9899438.1"/>
    <property type="molecule type" value="Genomic_DNA"/>
</dbReference>
<protein>
    <submittedName>
        <fullName evidence="1">Uncharacterized protein</fullName>
    </submittedName>
</protein>
<evidence type="ECO:0000313" key="2">
    <source>
        <dbReference type="Proteomes" id="UP001163324"/>
    </source>
</evidence>
<organism evidence="1 2">
    <name type="scientific">Trichothecium roseum</name>
    <dbReference type="NCBI Taxonomy" id="47278"/>
    <lineage>
        <taxon>Eukaryota</taxon>
        <taxon>Fungi</taxon>
        <taxon>Dikarya</taxon>
        <taxon>Ascomycota</taxon>
        <taxon>Pezizomycotina</taxon>
        <taxon>Sordariomycetes</taxon>
        <taxon>Hypocreomycetidae</taxon>
        <taxon>Hypocreales</taxon>
        <taxon>Hypocreales incertae sedis</taxon>
        <taxon>Trichothecium</taxon>
    </lineage>
</organism>